<protein>
    <recommendedName>
        <fullName evidence="4">SH3 domain-containing protein</fullName>
    </recommendedName>
</protein>
<organism evidence="2 3">
    <name type="scientific">Nocardioides malaquae</name>
    <dbReference type="NCBI Taxonomy" id="2773426"/>
    <lineage>
        <taxon>Bacteria</taxon>
        <taxon>Bacillati</taxon>
        <taxon>Actinomycetota</taxon>
        <taxon>Actinomycetes</taxon>
        <taxon>Propionibacteriales</taxon>
        <taxon>Nocardioidaceae</taxon>
        <taxon>Nocardioides</taxon>
    </lineage>
</organism>
<comment type="caution">
    <text evidence="2">The sequence shown here is derived from an EMBL/GenBank/DDBJ whole genome shotgun (WGS) entry which is preliminary data.</text>
</comment>
<sequence length="364" mass="39991">MLKSSLVVLATTVALLAPPAAAAPSGSASSETASDAARDSAVAVRTLKPSRLPRGPAARLPLLQGRTLRPSDGAKPIRVRVPAVKGQLRLLGQRSDGRWLVAAQTRSWQRVYAVRRDGSHRAVPRTRTVVARSNRMGWLLARGGERLVQTRWGAYTSGHTVRDATSGEVIERYSTDVTAFPLDADGERLVVRLDAGVRDLVPGESNTAVVKAGNAAFIARDLVFAKTKGLQRGPTSIEEPTTPEWAARFAALDVSPGGELVLGTRTLVTHHRRPRVLELRRMSDGTLVRAFRYGGRVQPRDIHTQDEQTARFESDSAFVLEVRRGGRSILVRCTPEGSCERASRWGRRISVPFEKYVWWRRLNS</sequence>
<evidence type="ECO:0000313" key="2">
    <source>
        <dbReference type="EMBL" id="MBE7323709.1"/>
    </source>
</evidence>
<evidence type="ECO:0008006" key="4">
    <source>
        <dbReference type="Google" id="ProtNLM"/>
    </source>
</evidence>
<dbReference type="RefSeq" id="WP_193637010.1">
    <property type="nucleotide sequence ID" value="NZ_JADCSA010000002.1"/>
</dbReference>
<dbReference type="Proteomes" id="UP000756387">
    <property type="component" value="Unassembled WGS sequence"/>
</dbReference>
<reference evidence="2 3" key="1">
    <citation type="submission" date="2020-10" db="EMBL/GenBank/DDBJ databases">
        <title>Nocardioides sp. isolated from sludge.</title>
        <authorList>
            <person name="Zhang X."/>
        </authorList>
    </citation>
    <scope>NUCLEOTIDE SEQUENCE [LARGE SCALE GENOMIC DNA]</scope>
    <source>
        <strain evidence="2 3">Y6</strain>
    </source>
</reference>
<feature type="signal peptide" evidence="1">
    <location>
        <begin position="1"/>
        <end position="22"/>
    </location>
</feature>
<keyword evidence="3" id="KW-1185">Reference proteome</keyword>
<keyword evidence="1" id="KW-0732">Signal</keyword>
<name>A0ABR9RQ66_9ACTN</name>
<evidence type="ECO:0000313" key="3">
    <source>
        <dbReference type="Proteomes" id="UP000756387"/>
    </source>
</evidence>
<gene>
    <name evidence="2" type="ORF">IEQ44_03460</name>
</gene>
<evidence type="ECO:0000256" key="1">
    <source>
        <dbReference type="SAM" id="SignalP"/>
    </source>
</evidence>
<accession>A0ABR9RQ66</accession>
<dbReference type="EMBL" id="JADCSA010000002">
    <property type="protein sequence ID" value="MBE7323709.1"/>
    <property type="molecule type" value="Genomic_DNA"/>
</dbReference>
<feature type="chain" id="PRO_5045519122" description="SH3 domain-containing protein" evidence="1">
    <location>
        <begin position="23"/>
        <end position="364"/>
    </location>
</feature>
<proteinExistence type="predicted"/>